<dbReference type="Pfam" id="PF09829">
    <property type="entry name" value="DUF2057"/>
    <property type="match status" value="1"/>
</dbReference>
<sequence length="238" mass="26129">MKSPSILCASTLLLASLQPVCAEVILQLPGDVELLTVNGQKPLNTSPVTLSNGLNQIAFRYNAQYRKQANSVRYQSDVLIIRFNQTDQELHLKLPNIDSAKAAKQFDELPLLMLLDKHNQVIAFDQDRLVKNGLQIGRNFEQEIFQYNQGQHPASITFTTQQSLPQVSTTTSAPTLPATSSATSTIVTTTAVASTAAITQSTAPDSPTQAEISHMLDYWYHLADDVTKAKFKAKINGQ</sequence>
<gene>
    <name evidence="4" type="ORF">QM089_13875</name>
</gene>
<comment type="similarity">
    <text evidence="1">Belongs to the UPF0319 family.</text>
</comment>
<comment type="caution">
    <text evidence="4">The sequence shown here is derived from an EMBL/GenBank/DDBJ whole genome shotgun (WGS) entry which is preliminary data.</text>
</comment>
<dbReference type="PANTHER" id="PTHR38108">
    <property type="entry name" value="UPF0319 PROTEIN YCCT"/>
    <property type="match status" value="1"/>
</dbReference>
<organism evidence="4 5">
    <name type="scientific">Shewanella xiamenensis</name>
    <dbReference type="NCBI Taxonomy" id="332186"/>
    <lineage>
        <taxon>Bacteria</taxon>
        <taxon>Pseudomonadati</taxon>
        <taxon>Pseudomonadota</taxon>
        <taxon>Gammaproteobacteria</taxon>
        <taxon>Alteromonadales</taxon>
        <taxon>Shewanellaceae</taxon>
        <taxon>Shewanella</taxon>
    </lineage>
</organism>
<evidence type="ECO:0000256" key="3">
    <source>
        <dbReference type="SAM" id="SignalP"/>
    </source>
</evidence>
<dbReference type="EMBL" id="JASGOQ010000001">
    <property type="protein sequence ID" value="MDV5391306.1"/>
    <property type="molecule type" value="Genomic_DNA"/>
</dbReference>
<feature type="signal peptide" evidence="3">
    <location>
        <begin position="1"/>
        <end position="22"/>
    </location>
</feature>
<feature type="chain" id="PRO_5042215048" evidence="3">
    <location>
        <begin position="23"/>
        <end position="238"/>
    </location>
</feature>
<evidence type="ECO:0000256" key="2">
    <source>
        <dbReference type="ARBA" id="ARBA00022729"/>
    </source>
</evidence>
<dbReference type="InterPro" id="IPR018635">
    <property type="entry name" value="UPF0319"/>
</dbReference>
<dbReference type="AlphaFoldDB" id="A0AAE4PZ06"/>
<evidence type="ECO:0000313" key="4">
    <source>
        <dbReference type="EMBL" id="MDV5391306.1"/>
    </source>
</evidence>
<dbReference type="RefSeq" id="WP_037429642.1">
    <property type="nucleotide sequence ID" value="NZ_AP026732.1"/>
</dbReference>
<evidence type="ECO:0000256" key="1">
    <source>
        <dbReference type="ARBA" id="ARBA00008490"/>
    </source>
</evidence>
<reference evidence="4" key="1">
    <citation type="submission" date="2023-05" db="EMBL/GenBank/DDBJ databases">
        <title>Colonisation of extended spectrum b-lactamase- and carbapenemase-producing bacteria on hospital surfaces from low- and middle-income countries.</title>
        <authorList>
            <person name="Nieto-Rosado M."/>
            <person name="Sands K."/>
            <person name="Iregbu K."/>
            <person name="Zahra R."/>
            <person name="Mazarati J.B."/>
            <person name="Mehtar S."/>
            <person name="Barnards-Group B."/>
            <person name="Walsh T.R."/>
        </authorList>
    </citation>
    <scope>NUCLEOTIDE SEQUENCE</scope>
    <source>
        <strain evidence="4">PP-E493</strain>
    </source>
</reference>
<evidence type="ECO:0000313" key="5">
    <source>
        <dbReference type="Proteomes" id="UP001187859"/>
    </source>
</evidence>
<dbReference type="Proteomes" id="UP001187859">
    <property type="component" value="Unassembled WGS sequence"/>
</dbReference>
<proteinExistence type="inferred from homology"/>
<dbReference type="PANTHER" id="PTHR38108:SF1">
    <property type="entry name" value="UPF0319 PROTEIN YCCT"/>
    <property type="match status" value="1"/>
</dbReference>
<name>A0AAE4PZ06_9GAMM</name>
<accession>A0AAE4PZ06</accession>
<keyword evidence="2 3" id="KW-0732">Signal</keyword>
<protein>
    <submittedName>
        <fullName evidence="4">DUF2057 domain-containing protein</fullName>
    </submittedName>
</protein>